<accession>A0A2P2R3C6</accession>
<dbReference type="EMBL" id="GGEC01093234">
    <property type="protein sequence ID" value="MBX73718.1"/>
    <property type="molecule type" value="Transcribed_RNA"/>
</dbReference>
<sequence>MLLLLSSSISHYCLPTLLHSL</sequence>
<reference evidence="1" key="1">
    <citation type="submission" date="2018-02" db="EMBL/GenBank/DDBJ databases">
        <title>Rhizophora mucronata_Transcriptome.</title>
        <authorList>
            <person name="Meera S.P."/>
            <person name="Sreeshan A."/>
            <person name="Augustine A."/>
        </authorList>
    </citation>
    <scope>NUCLEOTIDE SEQUENCE</scope>
    <source>
        <tissue evidence="1">Leaf</tissue>
    </source>
</reference>
<evidence type="ECO:0000313" key="1">
    <source>
        <dbReference type="EMBL" id="MBX73718.1"/>
    </source>
</evidence>
<protein>
    <submittedName>
        <fullName evidence="1">Uncharacterized protein</fullName>
    </submittedName>
</protein>
<name>A0A2P2R3C6_RHIMU</name>
<proteinExistence type="predicted"/>
<dbReference type="AlphaFoldDB" id="A0A2P2R3C6"/>
<organism evidence="1">
    <name type="scientific">Rhizophora mucronata</name>
    <name type="common">Asiatic mangrove</name>
    <dbReference type="NCBI Taxonomy" id="61149"/>
    <lineage>
        <taxon>Eukaryota</taxon>
        <taxon>Viridiplantae</taxon>
        <taxon>Streptophyta</taxon>
        <taxon>Embryophyta</taxon>
        <taxon>Tracheophyta</taxon>
        <taxon>Spermatophyta</taxon>
        <taxon>Magnoliopsida</taxon>
        <taxon>eudicotyledons</taxon>
        <taxon>Gunneridae</taxon>
        <taxon>Pentapetalae</taxon>
        <taxon>rosids</taxon>
        <taxon>fabids</taxon>
        <taxon>Malpighiales</taxon>
        <taxon>Rhizophoraceae</taxon>
        <taxon>Rhizophora</taxon>
    </lineage>
</organism>